<sequence>MISLALQKDLQRILLSASEQRHEYLTLEHLLLGLIDKNESVIECLVACKADLDVLEQELTNYIAKNVATIQNASHVPQHTRGFDRTIQRAVFHVQSGATPRLVEGADLLVSMFAENDVYAVYLLKKQGITRLELTQYLSHGNQALSENDDDVQTPNDKPKNTSESALLQYTQNLNEKARLGNTDPLIGRHAEIERTAQILCRRRKNNPLLVGDPGVGKTSIAEGLAWLIVNDKAPKPLQDCEIYALDIGGLIAGTKFRGDFEKRIKALLDELKSTPNVILFIDEIHMIIGAGSSMNSTMDVSNLLKPALANGSLRCIGSTTFVEYRQVFEKDHSLARRFQKIDVNEPGIDDTIAILHGLKLHYEQFHRVKYSDNALKTAVHLSVKHIHERFLPDKAIDVIDEAGAFVRLQNNATGIELDKTIIDKTIELDKTEQMPMIDTADIEKIIAKIARIPEKTVSSDDKENLKNLEENLKHLVFGQDDAIKTLVDAIKLSRAGLKPDNKPIGSFMFAGPTGVGKTEVSRQLANLLGIELLRFDMSEYMESHTASRLIGAPPGYVGFDQGGLLTEKINQFPYCVLLLDEIEKAHPDVFNLLLQVMDHGTLTDNNGRTSSFKQVILIMTTNVGADSISRASMGFTEQDHSRDNSEAIKRVFSPEFRNRLDAIVHFNPLDMLVIDSVVDKFLTELQAQLDDKQIILEVDDTVRAYLANKGYDRLMGARPMSRLIQDEIKKPLAEMILFGDLANGGIVELVMTNHDEGSNDIQRDNTQHDSTQRIDMKVVKKNAKPMTQADNVV</sequence>
<dbReference type="Proteomes" id="UP000023795">
    <property type="component" value="Unassembled WGS sequence"/>
</dbReference>
<evidence type="ECO:0000313" key="8">
    <source>
        <dbReference type="EMBL" id="ELA08565.1"/>
    </source>
</evidence>
<protein>
    <submittedName>
        <fullName evidence="8">ATPase AAA-2</fullName>
    </submittedName>
</protein>
<dbReference type="CDD" id="cd00009">
    <property type="entry name" value="AAA"/>
    <property type="match status" value="1"/>
</dbReference>
<name>L2F6Q7_9GAMM</name>
<dbReference type="Pfam" id="PF02861">
    <property type="entry name" value="Clp_N"/>
    <property type="match status" value="1"/>
</dbReference>
<dbReference type="InterPro" id="IPR003959">
    <property type="entry name" value="ATPase_AAA_core"/>
</dbReference>
<dbReference type="eggNOG" id="COG0542">
    <property type="taxonomic scope" value="Bacteria"/>
</dbReference>
<dbReference type="Gene3D" id="1.10.1780.10">
    <property type="entry name" value="Clp, N-terminal domain"/>
    <property type="match status" value="1"/>
</dbReference>
<organism evidence="8 9">
    <name type="scientific">Moraxella macacae 0408225</name>
    <dbReference type="NCBI Taxonomy" id="1230338"/>
    <lineage>
        <taxon>Bacteria</taxon>
        <taxon>Pseudomonadati</taxon>
        <taxon>Pseudomonadota</taxon>
        <taxon>Gammaproteobacteria</taxon>
        <taxon>Moraxellales</taxon>
        <taxon>Moraxellaceae</taxon>
        <taxon>Moraxella</taxon>
    </lineage>
</organism>
<keyword evidence="2" id="KW-0677">Repeat</keyword>
<dbReference type="AlphaFoldDB" id="L2F6Q7"/>
<dbReference type="Pfam" id="PF07724">
    <property type="entry name" value="AAA_2"/>
    <property type="match status" value="1"/>
</dbReference>
<dbReference type="CDD" id="cd19499">
    <property type="entry name" value="RecA-like_ClpB_Hsp104-like"/>
    <property type="match status" value="1"/>
</dbReference>
<keyword evidence="4" id="KW-0067">ATP-binding</keyword>
<dbReference type="GO" id="GO:0043335">
    <property type="term" value="P:protein unfolding"/>
    <property type="evidence" value="ECO:0007669"/>
    <property type="project" value="InterPro"/>
</dbReference>
<dbReference type="SUPFAM" id="SSF81923">
    <property type="entry name" value="Double Clp-N motif"/>
    <property type="match status" value="1"/>
</dbReference>
<keyword evidence="9" id="KW-1185">Reference proteome</keyword>
<dbReference type="NCBIfam" id="TIGR02639">
    <property type="entry name" value="ClpA"/>
    <property type="match status" value="1"/>
</dbReference>
<dbReference type="PROSITE" id="PS00871">
    <property type="entry name" value="CLPAB_2"/>
    <property type="match status" value="1"/>
</dbReference>
<proteinExistence type="inferred from homology"/>
<evidence type="ECO:0000256" key="3">
    <source>
        <dbReference type="ARBA" id="ARBA00022741"/>
    </source>
</evidence>
<dbReference type="InterPro" id="IPR019489">
    <property type="entry name" value="Clp_ATPase_C"/>
</dbReference>
<dbReference type="SUPFAM" id="SSF52540">
    <property type="entry name" value="P-loop containing nucleoside triphosphate hydrolases"/>
    <property type="match status" value="2"/>
</dbReference>
<evidence type="ECO:0000256" key="5">
    <source>
        <dbReference type="ARBA" id="ARBA00023186"/>
    </source>
</evidence>
<feature type="domain" description="AAA+ ATPase" evidence="6">
    <location>
        <begin position="504"/>
        <end position="671"/>
    </location>
</feature>
<gene>
    <name evidence="8" type="ORF">MOMA_08386</name>
</gene>
<dbReference type="PANTHER" id="PTHR11638:SF111">
    <property type="entry name" value="ATP-DEPENDENT CLP PROTEASE ATP-BINDING SUBUNIT CLPA"/>
    <property type="match status" value="1"/>
</dbReference>
<evidence type="ECO:0000256" key="2">
    <source>
        <dbReference type="ARBA" id="ARBA00022737"/>
    </source>
</evidence>
<dbReference type="STRING" id="1230338.MOMA_08386"/>
<accession>L2F6Q7</accession>
<dbReference type="RefSeq" id="WP_009502123.1">
    <property type="nucleotide sequence ID" value="NZ_ANIN01000002.1"/>
</dbReference>
<evidence type="ECO:0000259" key="6">
    <source>
        <dbReference type="SMART" id="SM00382"/>
    </source>
</evidence>
<comment type="caution">
    <text evidence="8">The sequence shown here is derived from an EMBL/GenBank/DDBJ whole genome shotgun (WGS) entry which is preliminary data.</text>
</comment>
<dbReference type="InterPro" id="IPR041546">
    <property type="entry name" value="ClpA/ClpB_AAA_lid"/>
</dbReference>
<keyword evidence="3" id="KW-0547">Nucleotide-binding</keyword>
<dbReference type="Pfam" id="PF17871">
    <property type="entry name" value="AAA_lid_9"/>
    <property type="match status" value="1"/>
</dbReference>
<evidence type="ECO:0000256" key="4">
    <source>
        <dbReference type="ARBA" id="ARBA00022840"/>
    </source>
</evidence>
<dbReference type="SMART" id="SM00382">
    <property type="entry name" value="AAA"/>
    <property type="match status" value="2"/>
</dbReference>
<dbReference type="InterPro" id="IPR027417">
    <property type="entry name" value="P-loop_NTPase"/>
</dbReference>
<dbReference type="PRINTS" id="PR00300">
    <property type="entry name" value="CLPPROTEASEA"/>
</dbReference>
<dbReference type="InterPro" id="IPR050130">
    <property type="entry name" value="ClpA_ClpB"/>
</dbReference>
<dbReference type="PATRIC" id="fig|1230338.3.peg.1794"/>
<dbReference type="OrthoDB" id="9803641at2"/>
<dbReference type="InterPro" id="IPR003593">
    <property type="entry name" value="AAA+_ATPase"/>
</dbReference>
<dbReference type="Pfam" id="PF10431">
    <property type="entry name" value="ClpB_D2-small"/>
    <property type="match status" value="1"/>
</dbReference>
<dbReference type="InterPro" id="IPR004176">
    <property type="entry name" value="Clp_R_N"/>
</dbReference>
<dbReference type="GO" id="GO:0016887">
    <property type="term" value="F:ATP hydrolysis activity"/>
    <property type="evidence" value="ECO:0007669"/>
    <property type="project" value="InterPro"/>
</dbReference>
<dbReference type="PANTHER" id="PTHR11638">
    <property type="entry name" value="ATP-DEPENDENT CLP PROTEASE"/>
    <property type="match status" value="1"/>
</dbReference>
<keyword evidence="5" id="KW-0143">Chaperone</keyword>
<dbReference type="InterPro" id="IPR001270">
    <property type="entry name" value="ClpA/B"/>
</dbReference>
<dbReference type="Gene3D" id="3.40.50.300">
    <property type="entry name" value="P-loop containing nucleotide triphosphate hydrolases"/>
    <property type="match status" value="2"/>
</dbReference>
<dbReference type="InterPro" id="IPR013461">
    <property type="entry name" value="ClpA"/>
</dbReference>
<dbReference type="InterPro" id="IPR028299">
    <property type="entry name" value="ClpA/B_CS2"/>
</dbReference>
<dbReference type="InterPro" id="IPR036628">
    <property type="entry name" value="Clp_N_dom_sf"/>
</dbReference>
<dbReference type="GO" id="GO:0005737">
    <property type="term" value="C:cytoplasm"/>
    <property type="evidence" value="ECO:0007669"/>
    <property type="project" value="TreeGrafter"/>
</dbReference>
<dbReference type="FunFam" id="3.40.50.300:FF:000025">
    <property type="entry name" value="ATP-dependent Clp protease subunit"/>
    <property type="match status" value="1"/>
</dbReference>
<comment type="similarity">
    <text evidence="1">Belongs to the ClpA/ClpB family.</text>
</comment>
<dbReference type="SMART" id="SM01086">
    <property type="entry name" value="ClpB_D2-small"/>
    <property type="match status" value="1"/>
</dbReference>
<dbReference type="Pfam" id="PF00004">
    <property type="entry name" value="AAA"/>
    <property type="match status" value="1"/>
</dbReference>
<reference evidence="8 9" key="1">
    <citation type="journal article" date="2013" name="Genome Announc.">
        <title>Genome Sequence of Moraxella macacae 0408225, a Novel Bacterial Species Isolated from a Cynomolgus Macaque with Epistaxis.</title>
        <authorList>
            <person name="Ladner J.T."/>
            <person name="Whitehouse C.A."/>
            <person name="Koroleva G.I."/>
            <person name="Palacios G.F."/>
        </authorList>
    </citation>
    <scope>NUCLEOTIDE SEQUENCE [LARGE SCALE GENOMIC DNA]</scope>
    <source>
        <strain evidence="8 9">0408225</strain>
    </source>
</reference>
<dbReference type="GO" id="GO:0005524">
    <property type="term" value="F:ATP binding"/>
    <property type="evidence" value="ECO:0007669"/>
    <property type="project" value="UniProtKB-KW"/>
</dbReference>
<evidence type="ECO:0000259" key="7">
    <source>
        <dbReference type="SMART" id="SM01086"/>
    </source>
</evidence>
<dbReference type="EMBL" id="ANIN01000002">
    <property type="protein sequence ID" value="ELA08565.1"/>
    <property type="molecule type" value="Genomic_DNA"/>
</dbReference>
<feature type="domain" description="Clp ATPase C-terminal" evidence="7">
    <location>
        <begin position="670"/>
        <end position="762"/>
    </location>
</feature>
<feature type="domain" description="AAA+ ATPase" evidence="6">
    <location>
        <begin position="204"/>
        <end position="350"/>
    </location>
</feature>
<evidence type="ECO:0000313" key="9">
    <source>
        <dbReference type="Proteomes" id="UP000023795"/>
    </source>
</evidence>
<dbReference type="Gene3D" id="1.10.8.60">
    <property type="match status" value="2"/>
</dbReference>
<dbReference type="GO" id="GO:0034605">
    <property type="term" value="P:cellular response to heat"/>
    <property type="evidence" value="ECO:0007669"/>
    <property type="project" value="TreeGrafter"/>
</dbReference>
<evidence type="ECO:0000256" key="1">
    <source>
        <dbReference type="ARBA" id="ARBA00008675"/>
    </source>
</evidence>